<evidence type="ECO:0000256" key="1">
    <source>
        <dbReference type="SAM" id="MobiDB-lite"/>
    </source>
</evidence>
<accession>A0ABX1S7S8</accession>
<dbReference type="Proteomes" id="UP000820669">
    <property type="component" value="Unassembled WGS sequence"/>
</dbReference>
<evidence type="ECO:0000313" key="2">
    <source>
        <dbReference type="EMBL" id="NMH97615.1"/>
    </source>
</evidence>
<keyword evidence="3" id="KW-1185">Reference proteome</keyword>
<proteinExistence type="predicted"/>
<reference evidence="2 3" key="1">
    <citation type="submission" date="2020-04" db="EMBL/GenBank/DDBJ databases">
        <authorList>
            <person name="Klaysubun C."/>
            <person name="Duangmal K."/>
            <person name="Lipun K."/>
        </authorList>
    </citation>
    <scope>NUCLEOTIDE SEQUENCE [LARGE SCALE GENOMIC DNA]</scope>
    <source>
        <strain evidence="2 3">K10HN5</strain>
    </source>
</reference>
<protein>
    <submittedName>
        <fullName evidence="2">Uncharacterized protein</fullName>
    </submittedName>
</protein>
<organism evidence="2 3">
    <name type="scientific">Pseudonocardia acidicola</name>
    <dbReference type="NCBI Taxonomy" id="2724939"/>
    <lineage>
        <taxon>Bacteria</taxon>
        <taxon>Bacillati</taxon>
        <taxon>Actinomycetota</taxon>
        <taxon>Actinomycetes</taxon>
        <taxon>Pseudonocardiales</taxon>
        <taxon>Pseudonocardiaceae</taxon>
        <taxon>Pseudonocardia</taxon>
    </lineage>
</organism>
<comment type="caution">
    <text evidence="2">The sequence shown here is derived from an EMBL/GenBank/DDBJ whole genome shotgun (WGS) entry which is preliminary data.</text>
</comment>
<dbReference type="RefSeq" id="WP_169381068.1">
    <property type="nucleotide sequence ID" value="NZ_JAAXLA010000014.1"/>
</dbReference>
<evidence type="ECO:0000313" key="3">
    <source>
        <dbReference type="Proteomes" id="UP000820669"/>
    </source>
</evidence>
<sequence>MDKRARLATTRPGSLTRTARAWTRQPAATADGPARPSAGEPAGRR</sequence>
<feature type="region of interest" description="Disordered" evidence="1">
    <location>
        <begin position="1"/>
        <end position="45"/>
    </location>
</feature>
<gene>
    <name evidence="2" type="ORF">HF526_09860</name>
</gene>
<dbReference type="EMBL" id="JAAXLA010000014">
    <property type="protein sequence ID" value="NMH97615.1"/>
    <property type="molecule type" value="Genomic_DNA"/>
</dbReference>
<name>A0ABX1S7S8_9PSEU</name>